<gene>
    <name evidence="4" type="ORF">K504DRAFT_40027</name>
</gene>
<feature type="domain" description="Vacuolar protein sorting-associated protein 8 central" evidence="2">
    <location>
        <begin position="594"/>
        <end position="790"/>
    </location>
</feature>
<dbReference type="Pfam" id="PF12816">
    <property type="entry name" value="TPR_Vps8"/>
    <property type="match status" value="1"/>
</dbReference>
<evidence type="ECO:0000259" key="2">
    <source>
        <dbReference type="Pfam" id="PF12816"/>
    </source>
</evidence>
<dbReference type="EMBL" id="MU005773">
    <property type="protein sequence ID" value="KAF2707630.1"/>
    <property type="molecule type" value="Genomic_DNA"/>
</dbReference>
<feature type="region of interest" description="Disordered" evidence="1">
    <location>
        <begin position="1249"/>
        <end position="1283"/>
    </location>
</feature>
<sequence>MRAHRPTSLQPFERRFSSRLSPSPLGSPRIASPAFLSPRSRQSSISSNLLFQQKDEADTPQAPWDVVRWTKLKKISGQVFSEVGKRNFGRPTCLNVAASLVIGTSKGFILVFDYQQVLKSIIGPGTKAIECGPVTALAISADHSTVAGGHDTGHIFTWELARPAKPFLHIPPLERAALEDRHTDGHVSGVAILHLGFLGTRHTALVSADDGGMAFSHLATRGLGAIARSVKITRILGRYPLSAKSMERPRKPSSVLAFAPLPLGNVEQPTDGMGLTALLTPYLLVVVSTTPLAQTQHKASRPKEIAPHSTLSGCLAWFPAVKLKNPSGDPNKTVSKTKLVYCWSNILTILDVECIVAPPTEREKPTELIFKPRSRWRSEEAVVSVQWLSRSVLGVLTISQRLIILEDTTLRMTDTFDLLHKHIYHSDLFSTQLRPVIEQLDEEDTSMHGVVADAFYMSFRAYKGRLFLLGFNDVSIGTLSNWADRLLALMEDGDFVSAIGLATSYYIGDTDKLTVGLPDDDKSRHALVQEKLLEMISASLKYTFGRADDAGERIDKRLKELTTVCFTGLLSMEEVDFLFEDVYDAFEEASAEAVFFKILEPYILDEEITDVPPNVLKDLITFYASSNLSTRLEEMICRLNTDTMDINQVTTLCQQYNLYDALIHVWTRAIGDFITPLTNLLSLIKLVDFNADESENIFTTSAMKIFPYLAYTFTGRVYPGGTLMDDTQAFSAKKDMYRFLFSAGNLAWPPGSGDIFLTRTDKGPEPTFPYLRLLLEFDTSSFMSMLNEAFEDSFLNEEQESVNGHGANGVRQASALTPTRQYIINNLLGIMTAESFAPEDIIYFYMFIARNLPKYPQHIILPGTSLHQILIGLCNYPTELIKDDCQLSVEYLLSIYHPPNLQSLVPLFEKAGFYRVLKSVYRGSQQYAKLLETYLNDTESKVEVFDCVGDCLRPSRGLNKKQMNEVKTVIANRARDLAIVDASRTAQSLKQYAPDLLETVLRALEEDSDTQYHYLKALIEPEASPSGQAQTVNDDVPSGFTERYVQLMCKYNSAHVADFVSLLNSGDLKLGPVLPALEKSGVIDAAVVLMTREGLVRDAMDRLVKHLDTLETALTGLVGAATETPDVANTEEAVEDLLNDIQKYVKVGIWLCQGQTRSMERTPESLVDRRKSAYGDVREEDLALDELLWLDLVDVIVRLSKDVSAAIADLTASLLQSSTGQAEPIDTAKITKSLRESVQQTFSALLASTTIPPTKSPRNQHLATSSTSSSRPPLQSRRSQPQTNPSFLRILRTFLTRATHSSPSLSDLRSVLSEIFSAYTFEETILSLANTFLDKEGFKRVEQITELRQLGWRPRGQVCEGCKKRTWGPGAGGGIWEAWEREGAERARIRAEVDADEGGKGKGKSAATLYGGEQSQGESATSTGALVVFACRHMWHKSCLEKQADGDDNDGADGHKRVVDSRGRFRCPICV</sequence>
<dbReference type="GO" id="GO:0006623">
    <property type="term" value="P:protein targeting to vacuole"/>
    <property type="evidence" value="ECO:0007669"/>
    <property type="project" value="InterPro"/>
</dbReference>
<protein>
    <submittedName>
        <fullName evidence="4">Uncharacterized protein</fullName>
    </submittedName>
</protein>
<feature type="compositionally biased region" description="Low complexity" evidence="1">
    <location>
        <begin position="18"/>
        <end position="29"/>
    </location>
</feature>
<feature type="region of interest" description="Disordered" evidence="1">
    <location>
        <begin position="1392"/>
        <end position="1418"/>
    </location>
</feature>
<feature type="region of interest" description="Disordered" evidence="1">
    <location>
        <begin position="1"/>
        <end position="39"/>
    </location>
</feature>
<proteinExistence type="predicted"/>
<dbReference type="GO" id="GO:0034058">
    <property type="term" value="P:endosomal vesicle fusion"/>
    <property type="evidence" value="ECO:0007669"/>
    <property type="project" value="TreeGrafter"/>
</dbReference>
<reference evidence="4" key="1">
    <citation type="journal article" date="2020" name="Stud. Mycol.">
        <title>101 Dothideomycetes genomes: a test case for predicting lifestyles and emergence of pathogens.</title>
        <authorList>
            <person name="Haridas S."/>
            <person name="Albert R."/>
            <person name="Binder M."/>
            <person name="Bloem J."/>
            <person name="Labutti K."/>
            <person name="Salamov A."/>
            <person name="Andreopoulos B."/>
            <person name="Baker S."/>
            <person name="Barry K."/>
            <person name="Bills G."/>
            <person name="Bluhm B."/>
            <person name="Cannon C."/>
            <person name="Castanera R."/>
            <person name="Culley D."/>
            <person name="Daum C."/>
            <person name="Ezra D."/>
            <person name="Gonzalez J."/>
            <person name="Henrissat B."/>
            <person name="Kuo A."/>
            <person name="Liang C."/>
            <person name="Lipzen A."/>
            <person name="Lutzoni F."/>
            <person name="Magnuson J."/>
            <person name="Mondo S."/>
            <person name="Nolan M."/>
            <person name="Ohm R."/>
            <person name="Pangilinan J."/>
            <person name="Park H.-J."/>
            <person name="Ramirez L."/>
            <person name="Alfaro M."/>
            <person name="Sun H."/>
            <person name="Tritt A."/>
            <person name="Yoshinaga Y."/>
            <person name="Zwiers L.-H."/>
            <person name="Turgeon B."/>
            <person name="Goodwin S."/>
            <person name="Spatafora J."/>
            <person name="Crous P."/>
            <person name="Grigoriev I."/>
        </authorList>
    </citation>
    <scope>NUCLEOTIDE SEQUENCE</scope>
    <source>
        <strain evidence="4">CBS 279.74</strain>
    </source>
</reference>
<dbReference type="OrthoDB" id="289913at2759"/>
<evidence type="ECO:0000256" key="1">
    <source>
        <dbReference type="SAM" id="MobiDB-lite"/>
    </source>
</evidence>
<feature type="compositionally biased region" description="Polar residues" evidence="1">
    <location>
        <begin position="1249"/>
        <end position="1263"/>
    </location>
</feature>
<dbReference type="InterPro" id="IPR045111">
    <property type="entry name" value="Vps41/Vps8"/>
</dbReference>
<evidence type="ECO:0000313" key="5">
    <source>
        <dbReference type="Proteomes" id="UP000799428"/>
    </source>
</evidence>
<feature type="compositionally biased region" description="Low complexity" evidence="1">
    <location>
        <begin position="1264"/>
        <end position="1283"/>
    </location>
</feature>
<name>A0A6G1K4F0_9PLEO</name>
<dbReference type="GO" id="GO:0005770">
    <property type="term" value="C:late endosome"/>
    <property type="evidence" value="ECO:0007669"/>
    <property type="project" value="TreeGrafter"/>
</dbReference>
<accession>A0A6G1K4F0</accession>
<dbReference type="InterPro" id="IPR059070">
    <property type="entry name" value="TPR_VPS8_2"/>
</dbReference>
<dbReference type="PANTHER" id="PTHR12616">
    <property type="entry name" value="VACUOLAR PROTEIN SORTING VPS41"/>
    <property type="match status" value="1"/>
</dbReference>
<dbReference type="Pfam" id="PF23410">
    <property type="entry name" value="Beta-prop_VPS8"/>
    <property type="match status" value="1"/>
</dbReference>
<dbReference type="SUPFAM" id="SSF50978">
    <property type="entry name" value="WD40 repeat-like"/>
    <property type="match status" value="1"/>
</dbReference>
<dbReference type="PANTHER" id="PTHR12616:SF8">
    <property type="entry name" value="VACUOLAR PROTEIN SORTING-ASSOCIATED PROTEIN 8 HOMOLOG"/>
    <property type="match status" value="1"/>
</dbReference>
<dbReference type="InterPro" id="IPR036322">
    <property type="entry name" value="WD40_repeat_dom_sf"/>
</dbReference>
<dbReference type="InterPro" id="IPR025941">
    <property type="entry name" value="Vps8_central_dom"/>
</dbReference>
<keyword evidence="5" id="KW-1185">Reference proteome</keyword>
<organism evidence="4 5">
    <name type="scientific">Pleomassaria siparia CBS 279.74</name>
    <dbReference type="NCBI Taxonomy" id="1314801"/>
    <lineage>
        <taxon>Eukaryota</taxon>
        <taxon>Fungi</taxon>
        <taxon>Dikarya</taxon>
        <taxon>Ascomycota</taxon>
        <taxon>Pezizomycotina</taxon>
        <taxon>Dothideomycetes</taxon>
        <taxon>Pleosporomycetidae</taxon>
        <taxon>Pleosporales</taxon>
        <taxon>Pleomassariaceae</taxon>
        <taxon>Pleomassaria</taxon>
    </lineage>
</organism>
<dbReference type="GO" id="GO:0030897">
    <property type="term" value="C:HOPS complex"/>
    <property type="evidence" value="ECO:0007669"/>
    <property type="project" value="TreeGrafter"/>
</dbReference>
<dbReference type="Proteomes" id="UP000799428">
    <property type="component" value="Unassembled WGS sequence"/>
</dbReference>
<evidence type="ECO:0000259" key="3">
    <source>
        <dbReference type="Pfam" id="PF25066"/>
    </source>
</evidence>
<dbReference type="Pfam" id="PF25066">
    <property type="entry name" value="TPR_VPS8_2"/>
    <property type="match status" value="1"/>
</dbReference>
<feature type="domain" description="VPS8-like TPR-like repeats" evidence="3">
    <location>
        <begin position="1131"/>
        <end position="1348"/>
    </location>
</feature>
<evidence type="ECO:0000313" key="4">
    <source>
        <dbReference type="EMBL" id="KAF2707630.1"/>
    </source>
</evidence>